<dbReference type="Gene3D" id="3.40.50.1950">
    <property type="entry name" value="Flavin prenyltransferase-like"/>
    <property type="match status" value="1"/>
</dbReference>
<feature type="domain" description="DNA/pantothenate metabolism flavoprotein C-terminal" evidence="6">
    <location>
        <begin position="189"/>
        <end position="399"/>
    </location>
</feature>
<feature type="binding site" evidence="3">
    <location>
        <position position="283"/>
    </location>
    <ligand>
        <name>CTP</name>
        <dbReference type="ChEBI" id="CHEBI:37563"/>
    </ligand>
</feature>
<dbReference type="HAMAP" id="MF_02225">
    <property type="entry name" value="CoaBC"/>
    <property type="match status" value="1"/>
</dbReference>
<dbReference type="RefSeq" id="WP_265724180.1">
    <property type="nucleotide sequence ID" value="NZ_JAOSLC020000002.1"/>
</dbReference>
<comment type="function">
    <text evidence="3">Catalyzes two sequential steps in the biosynthesis of coenzyme A. In the first step cysteine is conjugated to 4'-phosphopantothenate to form 4-phosphopantothenoylcysteine. In the second step the latter compound is decarboxylated to form 4'-phosphopantotheine.</text>
</comment>
<evidence type="ECO:0000256" key="1">
    <source>
        <dbReference type="ARBA" id="ARBA00022793"/>
    </source>
</evidence>
<name>A0ABT5S4S0_9FLAO</name>
<protein>
    <recommendedName>
        <fullName evidence="3">Coenzyme A biosynthesis bifunctional protein CoaBC</fullName>
    </recommendedName>
    <alternativeName>
        <fullName evidence="3">DNA/pantothenate metabolism flavoprotein</fullName>
    </alternativeName>
    <alternativeName>
        <fullName evidence="3">Phosphopantothenoylcysteine synthetase/decarboxylase</fullName>
        <shortName evidence="3">PPCS-PPCDC</shortName>
    </alternativeName>
    <domain>
        <recommendedName>
            <fullName evidence="3">Phosphopantothenoylcysteine decarboxylase</fullName>
            <shortName evidence="3">PPC decarboxylase</shortName>
            <shortName evidence="3">PPC-DC</shortName>
            <ecNumber evidence="3">4.1.1.36</ecNumber>
        </recommendedName>
        <alternativeName>
            <fullName evidence="3">CoaC</fullName>
        </alternativeName>
    </domain>
    <domain>
        <recommendedName>
            <fullName evidence="3">Phosphopantothenate--cysteine ligase</fullName>
            <ecNumber evidence="3">6.3.2.5</ecNumber>
        </recommendedName>
        <alternativeName>
            <fullName evidence="3">CoaB</fullName>
        </alternativeName>
        <alternativeName>
            <fullName evidence="3">Phosphopantothenoylcysteine synthetase</fullName>
            <shortName evidence="3">PPC synthetase</shortName>
            <shortName evidence="3">PPC-S</shortName>
        </alternativeName>
    </domain>
</protein>
<gene>
    <name evidence="3 7" type="primary">coaBC</name>
    <name evidence="7" type="ORF">N5A56_001035</name>
</gene>
<feature type="domain" description="Flavoprotein" evidence="5">
    <location>
        <begin position="7"/>
        <end position="180"/>
    </location>
</feature>
<comment type="similarity">
    <text evidence="3 4">In the C-terminal section; belongs to the PPC synthetase family.</text>
</comment>
<dbReference type="PANTHER" id="PTHR14359:SF6">
    <property type="entry name" value="PHOSPHOPANTOTHENOYLCYSTEINE DECARBOXYLASE"/>
    <property type="match status" value="1"/>
</dbReference>
<dbReference type="PANTHER" id="PTHR14359">
    <property type="entry name" value="HOMO-OLIGOMERIC FLAVIN CONTAINING CYS DECARBOXYLASE FAMILY"/>
    <property type="match status" value="1"/>
</dbReference>
<evidence type="ECO:0000256" key="3">
    <source>
        <dbReference type="HAMAP-Rule" id="MF_02225"/>
    </source>
</evidence>
<accession>A0ABT5S4S0</accession>
<comment type="caution">
    <text evidence="3">Lacks conserved residue(s) required for the propagation of feature annotation.</text>
</comment>
<keyword evidence="2 3" id="KW-0456">Lyase</keyword>
<comment type="similarity">
    <text evidence="3 4">In the N-terminal section; belongs to the HFCD (homo-oligomeric flavin containing Cys decarboxylase) superfamily.</text>
</comment>
<dbReference type="Pfam" id="PF04127">
    <property type="entry name" value="DFP"/>
    <property type="match status" value="1"/>
</dbReference>
<keyword evidence="3 4" id="KW-0436">Ligase</keyword>
<evidence type="ECO:0000313" key="7">
    <source>
        <dbReference type="EMBL" id="MDD7913103.1"/>
    </source>
</evidence>
<organism evidence="7 8">
    <name type="scientific">Polaribacter ponticola</name>
    <dbReference type="NCBI Taxonomy" id="2978475"/>
    <lineage>
        <taxon>Bacteria</taxon>
        <taxon>Pseudomonadati</taxon>
        <taxon>Bacteroidota</taxon>
        <taxon>Flavobacteriia</taxon>
        <taxon>Flavobacteriales</taxon>
        <taxon>Flavobacteriaceae</taxon>
    </lineage>
</organism>
<evidence type="ECO:0000313" key="8">
    <source>
        <dbReference type="Proteomes" id="UP001151478"/>
    </source>
</evidence>
<dbReference type="InterPro" id="IPR003382">
    <property type="entry name" value="Flavoprotein"/>
</dbReference>
<keyword evidence="3" id="KW-0511">Multifunctional enzyme</keyword>
<keyword evidence="3" id="KW-0460">Magnesium</keyword>
<dbReference type="InterPro" id="IPR035929">
    <property type="entry name" value="CoaB-like_sf"/>
</dbReference>
<dbReference type="InterPro" id="IPR036551">
    <property type="entry name" value="Flavin_trans-like"/>
</dbReference>
<evidence type="ECO:0000256" key="2">
    <source>
        <dbReference type="ARBA" id="ARBA00023239"/>
    </source>
</evidence>
<evidence type="ECO:0000256" key="4">
    <source>
        <dbReference type="RuleBase" id="RU364078"/>
    </source>
</evidence>
<proteinExistence type="inferred from homology"/>
<comment type="caution">
    <text evidence="7">The sequence shown here is derived from an EMBL/GenBank/DDBJ whole genome shotgun (WGS) entry which is preliminary data.</text>
</comment>
<dbReference type="NCBIfam" id="TIGR00521">
    <property type="entry name" value="coaBC_dfp"/>
    <property type="match status" value="1"/>
</dbReference>
<feature type="region of interest" description="Phosphopantothenate--cysteine ligase" evidence="3">
    <location>
        <begin position="194"/>
        <end position="402"/>
    </location>
</feature>
<dbReference type="EC" id="4.1.1.36" evidence="3"/>
<keyword evidence="3 4" id="KW-0288">FMN</keyword>
<dbReference type="InterPro" id="IPR005252">
    <property type="entry name" value="CoaBC"/>
</dbReference>
<dbReference type="SUPFAM" id="SSF52507">
    <property type="entry name" value="Homo-oligomeric flavin-containing Cys decarboxylases, HFCD"/>
    <property type="match status" value="1"/>
</dbReference>
<feature type="binding site" evidence="3">
    <location>
        <position position="293"/>
    </location>
    <ligand>
        <name>CTP</name>
        <dbReference type="ChEBI" id="CHEBI:37563"/>
    </ligand>
</feature>
<keyword evidence="3 4" id="KW-0285">Flavoprotein</keyword>
<feature type="region of interest" description="Phosphopantothenoylcysteine decarboxylase" evidence="3">
    <location>
        <begin position="1"/>
        <end position="193"/>
    </location>
</feature>
<comment type="function">
    <text evidence="4">Catalyzes two steps in the biosynthesis of coenzyme A. In the first step cysteine is conjugated to 4'-phosphopantothenate to form 4-phosphopantothenoylcysteine, in the latter compound is decarboxylated to form 4'-phosphopantotheine.</text>
</comment>
<feature type="binding site" evidence="3">
    <location>
        <position position="327"/>
    </location>
    <ligand>
        <name>CTP</name>
        <dbReference type="ChEBI" id="CHEBI:37563"/>
    </ligand>
</feature>
<dbReference type="GO" id="GO:0004632">
    <property type="term" value="F:phosphopantothenate--cysteine ligase activity"/>
    <property type="evidence" value="ECO:0007669"/>
    <property type="project" value="UniProtKB-EC"/>
</dbReference>
<evidence type="ECO:0000259" key="5">
    <source>
        <dbReference type="Pfam" id="PF02441"/>
    </source>
</evidence>
<dbReference type="EC" id="6.3.2.5" evidence="3"/>
<dbReference type="Proteomes" id="UP001151478">
    <property type="component" value="Unassembled WGS sequence"/>
</dbReference>
<comment type="catalytic activity">
    <reaction evidence="3 4">
        <text>N-[(R)-4-phosphopantothenoyl]-L-cysteine + H(+) = (R)-4'-phosphopantetheine + CO2</text>
        <dbReference type="Rhea" id="RHEA:16793"/>
        <dbReference type="ChEBI" id="CHEBI:15378"/>
        <dbReference type="ChEBI" id="CHEBI:16526"/>
        <dbReference type="ChEBI" id="CHEBI:59458"/>
        <dbReference type="ChEBI" id="CHEBI:61723"/>
        <dbReference type="EC" id="4.1.1.36"/>
    </reaction>
</comment>
<evidence type="ECO:0000259" key="6">
    <source>
        <dbReference type="Pfam" id="PF04127"/>
    </source>
</evidence>
<comment type="pathway">
    <text evidence="3 4">Cofactor biosynthesis; coenzyme A biosynthesis; CoA from (R)-pantothenate: step 2/5.</text>
</comment>
<keyword evidence="3" id="KW-0479">Metal-binding</keyword>
<dbReference type="GO" id="GO:0004633">
    <property type="term" value="F:phosphopantothenoylcysteine decarboxylase activity"/>
    <property type="evidence" value="ECO:0007669"/>
    <property type="project" value="UniProtKB-EC"/>
</dbReference>
<dbReference type="InterPro" id="IPR007085">
    <property type="entry name" value="DNA/pantothenate-metab_flavo_C"/>
</dbReference>
<comment type="cofactor">
    <cofactor evidence="3">
        <name>FMN</name>
        <dbReference type="ChEBI" id="CHEBI:58210"/>
    </cofactor>
    <text evidence="3">Binds 1 FMN per subunit.</text>
</comment>
<keyword evidence="8" id="KW-1185">Reference proteome</keyword>
<reference evidence="7" key="1">
    <citation type="submission" date="2023-02" db="EMBL/GenBank/DDBJ databases">
        <title>Polaribacter ponticola sp. nov., isolated from seawater.</title>
        <authorList>
            <person name="Baek J.H."/>
            <person name="Kim J.M."/>
            <person name="Choi D.G."/>
            <person name="Jeon C.O."/>
        </authorList>
    </citation>
    <scope>NUCLEOTIDE SEQUENCE</scope>
    <source>
        <strain evidence="7">MSW5</strain>
    </source>
</reference>
<dbReference type="Gene3D" id="3.40.50.10300">
    <property type="entry name" value="CoaB-like"/>
    <property type="match status" value="1"/>
</dbReference>
<dbReference type="SUPFAM" id="SSF102645">
    <property type="entry name" value="CoaB-like"/>
    <property type="match status" value="1"/>
</dbReference>
<feature type="binding site" evidence="3">
    <location>
        <position position="341"/>
    </location>
    <ligand>
        <name>CTP</name>
        <dbReference type="ChEBI" id="CHEBI:37563"/>
    </ligand>
</feature>
<dbReference type="EMBL" id="JAOSLC020000002">
    <property type="protein sequence ID" value="MDD7913103.1"/>
    <property type="molecule type" value="Genomic_DNA"/>
</dbReference>
<comment type="cofactor">
    <cofactor evidence="3">
        <name>Mg(2+)</name>
        <dbReference type="ChEBI" id="CHEBI:18420"/>
    </cofactor>
</comment>
<sequence length="402" mass="43725">MSVLSGKKILLCVTAGIAAYKTASLVRLFIKLGADVKVIMTPASKDFITPLTLSTLSKNPVHSTFYEKEEENELWNNHVDLGLWADYFLIAPATANTLSKMSNGTCNNLLLATYLSAKCPVYFAPAMDLDMYIHPSTKESLQKLQSFGNILIPAASGELASGLVGEGRMAEPEDIVSFIENDILSKLPLRGKKVLITAGPTYEAIDPVRFIGNHSSGKMGFAIANAAANLGAEVILISGPSHQQIKHSFVTRIDVVSADDMYNAAHTYFNNVDIAILSAAVADYKPKNIANQKIKKKDSSLVMELTPTKDILASLGVIKKNQFLVGFALETNNEIENAKSKIKRKNLDAIVLNSLQDKGAGFATNTNKITIIDKDFSEKPFELKSKIEVAKDIISEIISKIN</sequence>
<comment type="pathway">
    <text evidence="3 4">Cofactor biosynthesis; coenzyme A biosynthesis; CoA from (R)-pantothenate: step 3/5.</text>
</comment>
<feature type="binding site" evidence="3">
    <location>
        <position position="345"/>
    </location>
    <ligand>
        <name>CTP</name>
        <dbReference type="ChEBI" id="CHEBI:37563"/>
    </ligand>
</feature>
<keyword evidence="1 3" id="KW-0210">Decarboxylase</keyword>
<dbReference type="Pfam" id="PF02441">
    <property type="entry name" value="Flavoprotein"/>
    <property type="match status" value="1"/>
</dbReference>
<comment type="catalytic activity">
    <reaction evidence="3 4">
        <text>(R)-4'-phosphopantothenate + L-cysteine + CTP = N-[(R)-4-phosphopantothenoyl]-L-cysteine + CMP + diphosphate + H(+)</text>
        <dbReference type="Rhea" id="RHEA:19397"/>
        <dbReference type="ChEBI" id="CHEBI:10986"/>
        <dbReference type="ChEBI" id="CHEBI:15378"/>
        <dbReference type="ChEBI" id="CHEBI:33019"/>
        <dbReference type="ChEBI" id="CHEBI:35235"/>
        <dbReference type="ChEBI" id="CHEBI:37563"/>
        <dbReference type="ChEBI" id="CHEBI:59458"/>
        <dbReference type="ChEBI" id="CHEBI:60377"/>
        <dbReference type="EC" id="6.3.2.5"/>
    </reaction>
</comment>